<organism evidence="2 3">
    <name type="scientific">Arcticibacter pallidicorallinus</name>
    <dbReference type="NCBI Taxonomy" id="1259464"/>
    <lineage>
        <taxon>Bacteria</taxon>
        <taxon>Pseudomonadati</taxon>
        <taxon>Bacteroidota</taxon>
        <taxon>Sphingobacteriia</taxon>
        <taxon>Sphingobacteriales</taxon>
        <taxon>Sphingobacteriaceae</taxon>
        <taxon>Arcticibacter</taxon>
    </lineage>
</organism>
<dbReference type="RefSeq" id="WP_106293054.1">
    <property type="nucleotide sequence ID" value="NZ_PVTH01000005.1"/>
</dbReference>
<dbReference type="AlphaFoldDB" id="A0A2T0U403"/>
<evidence type="ECO:0000259" key="1">
    <source>
        <dbReference type="Pfam" id="PF12728"/>
    </source>
</evidence>
<dbReference type="InterPro" id="IPR041657">
    <property type="entry name" value="HTH_17"/>
</dbReference>
<feature type="domain" description="Helix-turn-helix" evidence="1">
    <location>
        <begin position="42"/>
        <end position="91"/>
    </location>
</feature>
<dbReference type="InterPro" id="IPR009061">
    <property type="entry name" value="DNA-bd_dom_put_sf"/>
</dbReference>
<comment type="caution">
    <text evidence="2">The sequence shown here is derived from an EMBL/GenBank/DDBJ whole genome shotgun (WGS) entry which is preliminary data.</text>
</comment>
<dbReference type="EMBL" id="PVTH01000005">
    <property type="protein sequence ID" value="PRY52631.1"/>
    <property type="molecule type" value="Genomic_DNA"/>
</dbReference>
<name>A0A2T0U403_9SPHI</name>
<protein>
    <submittedName>
        <fullName evidence="2">Helix-turn-helix protein</fullName>
    </submittedName>
</protein>
<reference evidence="2 3" key="1">
    <citation type="submission" date="2018-03" db="EMBL/GenBank/DDBJ databases">
        <title>Genomic Encyclopedia of Type Strains, Phase III (KMG-III): the genomes of soil and plant-associated and newly described type strains.</title>
        <authorList>
            <person name="Whitman W."/>
        </authorList>
    </citation>
    <scope>NUCLEOTIDE SEQUENCE [LARGE SCALE GENOMIC DNA]</scope>
    <source>
        <strain evidence="2 3">CGMCC 1.9313</strain>
    </source>
</reference>
<dbReference type="Pfam" id="PF12728">
    <property type="entry name" value="HTH_17"/>
    <property type="match status" value="1"/>
</dbReference>
<accession>A0A2T0U403</accession>
<dbReference type="SUPFAM" id="SSF46955">
    <property type="entry name" value="Putative DNA-binding domain"/>
    <property type="match status" value="1"/>
</dbReference>
<sequence>MENPFITLDQRLSHIEQILLNMQQNFHHVKEAVNFNPTVSEFMDTTEVAELARVELTTIYSYNSRGSIPIYSSETPLIYKREEILEWLANNKKLTPKLQKQMEERKLLKK</sequence>
<keyword evidence="3" id="KW-1185">Reference proteome</keyword>
<evidence type="ECO:0000313" key="3">
    <source>
        <dbReference type="Proteomes" id="UP000238034"/>
    </source>
</evidence>
<dbReference type="OrthoDB" id="597977at2"/>
<dbReference type="Proteomes" id="UP000238034">
    <property type="component" value="Unassembled WGS sequence"/>
</dbReference>
<evidence type="ECO:0000313" key="2">
    <source>
        <dbReference type="EMBL" id="PRY52631.1"/>
    </source>
</evidence>
<proteinExistence type="predicted"/>
<gene>
    <name evidence="2" type="ORF">B0I27_10597</name>
</gene>